<evidence type="ECO:0000256" key="1">
    <source>
        <dbReference type="SAM" id="MobiDB-lite"/>
    </source>
</evidence>
<feature type="region of interest" description="Disordered" evidence="1">
    <location>
        <begin position="175"/>
        <end position="198"/>
    </location>
</feature>
<dbReference type="PROSITE" id="PS51257">
    <property type="entry name" value="PROKAR_LIPOPROTEIN"/>
    <property type="match status" value="1"/>
</dbReference>
<name>A0ABT5Y0N1_9FLAO</name>
<evidence type="ECO:0008006" key="4">
    <source>
        <dbReference type="Google" id="ProtNLM"/>
    </source>
</evidence>
<comment type="caution">
    <text evidence="2">The sequence shown here is derived from an EMBL/GenBank/DDBJ whole genome shotgun (WGS) entry which is preliminary data.</text>
</comment>
<evidence type="ECO:0000313" key="3">
    <source>
        <dbReference type="Proteomes" id="UP001221366"/>
    </source>
</evidence>
<accession>A0ABT5Y0N1</accession>
<gene>
    <name evidence="2" type="ORF">PY092_12655</name>
</gene>
<organism evidence="2 3">
    <name type="scientific">Flagellimonas yonaguniensis</name>
    <dbReference type="NCBI Taxonomy" id="3031325"/>
    <lineage>
        <taxon>Bacteria</taxon>
        <taxon>Pseudomonadati</taxon>
        <taxon>Bacteroidota</taxon>
        <taxon>Flavobacteriia</taxon>
        <taxon>Flavobacteriales</taxon>
        <taxon>Flavobacteriaceae</taxon>
        <taxon>Flagellimonas</taxon>
    </lineage>
</organism>
<evidence type="ECO:0000313" key="2">
    <source>
        <dbReference type="EMBL" id="MDF0717005.1"/>
    </source>
</evidence>
<dbReference type="EMBL" id="JARFVB010000007">
    <property type="protein sequence ID" value="MDF0717005.1"/>
    <property type="molecule type" value="Genomic_DNA"/>
</dbReference>
<protein>
    <recommendedName>
        <fullName evidence="4">Lipoprotein</fullName>
    </recommendedName>
</protein>
<dbReference type="Proteomes" id="UP001221366">
    <property type="component" value="Unassembled WGS sequence"/>
</dbReference>
<reference evidence="2 3" key="1">
    <citation type="submission" date="2023-03" db="EMBL/GenBank/DDBJ databases">
        <title>Muricauda XX sp. nov. and Muricauda XXX sp. nov., two novel species isolated from Okinawa Trough.</title>
        <authorList>
            <person name="Cao W."/>
            <person name="Deng X."/>
        </authorList>
    </citation>
    <scope>NUCLEOTIDE SEQUENCE [LARGE SCALE GENOMIC DNA]</scope>
    <source>
        <strain evidence="2 3">334s03</strain>
    </source>
</reference>
<sequence length="198" mass="22654">MKKIALVTAIIFLIGSCGTTEKKQDDFENKSKESKAQTETQNEECLPGKYSLCDKEQNYFYFKEDKVWVKLNIPVTSNDLELDTLRSISTESINAILVHLKGGEKCTPQTPIKKFITVDEPVEELNRYSTRMRDHDKLLVYIFNDQSGIEITKIQGINDYKFAKDKIRRESKCPSVNLDEPLQPKEQDGDVIGGNQKL</sequence>
<keyword evidence="3" id="KW-1185">Reference proteome</keyword>
<dbReference type="RefSeq" id="WP_275616175.1">
    <property type="nucleotide sequence ID" value="NZ_JARFVB010000007.1"/>
</dbReference>
<proteinExistence type="predicted"/>